<dbReference type="EMBL" id="CM045766">
    <property type="protein sequence ID" value="KAI8004177.1"/>
    <property type="molecule type" value="Genomic_DNA"/>
</dbReference>
<name>A0ACC0GUI0_9ERIC</name>
<evidence type="ECO:0000313" key="2">
    <source>
        <dbReference type="Proteomes" id="UP001060215"/>
    </source>
</evidence>
<feature type="non-terminal residue" evidence="1">
    <location>
        <position position="307"/>
    </location>
</feature>
<protein>
    <submittedName>
        <fullName evidence="1">Protein ZINC INDUCED FACILITATOR-LIKE 1</fullName>
    </submittedName>
</protein>
<accession>A0ACC0GUI0</accession>
<evidence type="ECO:0000313" key="1">
    <source>
        <dbReference type="EMBL" id="KAI8004177.1"/>
    </source>
</evidence>
<dbReference type="Proteomes" id="UP001060215">
    <property type="component" value="Chromosome 9"/>
</dbReference>
<feature type="non-terminal residue" evidence="1">
    <location>
        <position position="1"/>
    </location>
</feature>
<sequence length="307" mass="33891">ASGSGLRPFFYFCGYFCPKDDFPLLHIDELVDFTAGHVLVGVLPSGPRPLVSCPWGSLRDLAHYVILTKLMAGRPTKVPVGQIYGRWTQTIAGGLKPRPMEHYSTKEYQQLSRINFAWGVGKRVFPYFLPCLSISIFALVVTIVSFWLPETLHVHNKSCEDSIEALEAASGGSNGKEKTQGLEGTKSTSKTSLFKNWPLMSSIIVYCVLSVPLLTCYPYLTMLTRFSLSLLLNCASIAKNILSTTILEGYFPTCDQDQRGAANGISMTAMSLFKAVGPAAGGAVFKWSNQSFHILECFYQPNSFIKR</sequence>
<keyword evidence="2" id="KW-1185">Reference proteome</keyword>
<proteinExistence type="predicted"/>
<reference evidence="1 2" key="1">
    <citation type="journal article" date="2022" name="Plant J.">
        <title>Chromosome-level genome of Camellia lanceoleosa provides a valuable resource for understanding genome evolution and self-incompatibility.</title>
        <authorList>
            <person name="Gong W."/>
            <person name="Xiao S."/>
            <person name="Wang L."/>
            <person name="Liao Z."/>
            <person name="Chang Y."/>
            <person name="Mo W."/>
            <person name="Hu G."/>
            <person name="Li W."/>
            <person name="Zhao G."/>
            <person name="Zhu H."/>
            <person name="Hu X."/>
            <person name="Ji K."/>
            <person name="Xiang X."/>
            <person name="Song Q."/>
            <person name="Yuan D."/>
            <person name="Jin S."/>
            <person name="Zhang L."/>
        </authorList>
    </citation>
    <scope>NUCLEOTIDE SEQUENCE [LARGE SCALE GENOMIC DNA]</scope>
    <source>
        <strain evidence="1">SQ_2022a</strain>
    </source>
</reference>
<comment type="caution">
    <text evidence="1">The sequence shown here is derived from an EMBL/GenBank/DDBJ whole genome shotgun (WGS) entry which is preliminary data.</text>
</comment>
<organism evidence="1 2">
    <name type="scientific">Camellia lanceoleosa</name>
    <dbReference type="NCBI Taxonomy" id="1840588"/>
    <lineage>
        <taxon>Eukaryota</taxon>
        <taxon>Viridiplantae</taxon>
        <taxon>Streptophyta</taxon>
        <taxon>Embryophyta</taxon>
        <taxon>Tracheophyta</taxon>
        <taxon>Spermatophyta</taxon>
        <taxon>Magnoliopsida</taxon>
        <taxon>eudicotyledons</taxon>
        <taxon>Gunneridae</taxon>
        <taxon>Pentapetalae</taxon>
        <taxon>asterids</taxon>
        <taxon>Ericales</taxon>
        <taxon>Theaceae</taxon>
        <taxon>Camellia</taxon>
    </lineage>
</organism>
<gene>
    <name evidence="1" type="ORF">LOK49_LG08G00598</name>
</gene>